<gene>
    <name evidence="2" type="ORF">BD626DRAFT_523587</name>
</gene>
<keyword evidence="1" id="KW-0812">Transmembrane</keyword>
<protein>
    <submittedName>
        <fullName evidence="2">Uncharacterized protein</fullName>
    </submittedName>
</protein>
<reference evidence="2 3" key="1">
    <citation type="journal article" date="2019" name="New Phytol.">
        <title>Comparative genomics reveals unique wood-decay strategies and fruiting body development in the Schizophyllaceae.</title>
        <authorList>
            <person name="Almasi E."/>
            <person name="Sahu N."/>
            <person name="Krizsan K."/>
            <person name="Balint B."/>
            <person name="Kovacs G.M."/>
            <person name="Kiss B."/>
            <person name="Cseklye J."/>
            <person name="Drula E."/>
            <person name="Henrissat B."/>
            <person name="Nagy I."/>
            <person name="Chovatia M."/>
            <person name="Adam C."/>
            <person name="LaButti K."/>
            <person name="Lipzen A."/>
            <person name="Riley R."/>
            <person name="Grigoriev I.V."/>
            <person name="Nagy L.G."/>
        </authorList>
    </citation>
    <scope>NUCLEOTIDE SEQUENCE [LARGE SCALE GENOMIC DNA]</scope>
    <source>
        <strain evidence="2 3">NL-1724</strain>
    </source>
</reference>
<evidence type="ECO:0000313" key="3">
    <source>
        <dbReference type="Proteomes" id="UP000320762"/>
    </source>
</evidence>
<dbReference type="AlphaFoldDB" id="A0A550BSZ8"/>
<evidence type="ECO:0000256" key="1">
    <source>
        <dbReference type="SAM" id="Phobius"/>
    </source>
</evidence>
<accession>A0A550BSZ8</accession>
<dbReference type="Proteomes" id="UP000320762">
    <property type="component" value="Unassembled WGS sequence"/>
</dbReference>
<name>A0A550BSZ8_9AGAR</name>
<proteinExistence type="predicted"/>
<evidence type="ECO:0000313" key="2">
    <source>
        <dbReference type="EMBL" id="TRM55670.1"/>
    </source>
</evidence>
<comment type="caution">
    <text evidence="2">The sequence shown here is derived from an EMBL/GenBank/DDBJ whole genome shotgun (WGS) entry which is preliminary data.</text>
</comment>
<sequence length="82" mass="8970">MQVLSIPQPLRCLASPFTPIADSTLILPPVAFAAFTIRCAFSLPYTSHGAFTIYSNLLRGMFLPAPLTLILTLLAHSVFVHR</sequence>
<organism evidence="2 3">
    <name type="scientific">Schizophyllum amplum</name>
    <dbReference type="NCBI Taxonomy" id="97359"/>
    <lineage>
        <taxon>Eukaryota</taxon>
        <taxon>Fungi</taxon>
        <taxon>Dikarya</taxon>
        <taxon>Basidiomycota</taxon>
        <taxon>Agaricomycotina</taxon>
        <taxon>Agaricomycetes</taxon>
        <taxon>Agaricomycetidae</taxon>
        <taxon>Agaricales</taxon>
        <taxon>Schizophyllaceae</taxon>
        <taxon>Schizophyllum</taxon>
    </lineage>
</organism>
<keyword evidence="1" id="KW-0472">Membrane</keyword>
<keyword evidence="3" id="KW-1185">Reference proteome</keyword>
<feature type="transmembrane region" description="Helical" evidence="1">
    <location>
        <begin position="57"/>
        <end position="79"/>
    </location>
</feature>
<keyword evidence="1" id="KW-1133">Transmembrane helix</keyword>
<dbReference type="EMBL" id="VDMD01000105">
    <property type="protein sequence ID" value="TRM55670.1"/>
    <property type="molecule type" value="Genomic_DNA"/>
</dbReference>